<proteinExistence type="inferred from homology"/>
<evidence type="ECO:0000256" key="1">
    <source>
        <dbReference type="ARBA" id="ARBA00000900"/>
    </source>
</evidence>
<protein>
    <recommendedName>
        <fullName evidence="4">RING-type E3 ubiquitin transferase</fullName>
        <ecNumber evidence="4">2.3.2.27</ecNumber>
    </recommendedName>
</protein>
<dbReference type="AlphaFoldDB" id="A0A8I7B4K2"/>
<dbReference type="EC" id="2.3.2.27" evidence="4"/>
<reference evidence="12" key="2">
    <citation type="submission" date="2020-10" db="EMBL/GenBank/DDBJ databases">
        <authorList>
            <person name="Scholz U."/>
            <person name="Mascher M."/>
            <person name="Fiebig A."/>
        </authorList>
    </citation>
    <scope>NUCLEOTIDE SEQUENCE [LARGE SCALE GENOMIC DNA]</scope>
    <source>
        <strain evidence="12">cv. Morex</strain>
    </source>
</reference>
<evidence type="ECO:0000256" key="10">
    <source>
        <dbReference type="PROSITE-ProRule" id="PRU00455"/>
    </source>
</evidence>
<evidence type="ECO:0000259" key="11">
    <source>
        <dbReference type="PROSITE" id="PS51081"/>
    </source>
</evidence>
<evidence type="ECO:0000313" key="13">
    <source>
        <dbReference type="Proteomes" id="UP000011116"/>
    </source>
</evidence>
<dbReference type="Pfam" id="PF21362">
    <property type="entry name" value="Sina_RING"/>
    <property type="match status" value="1"/>
</dbReference>
<keyword evidence="13" id="KW-1185">Reference proteome</keyword>
<evidence type="ECO:0000256" key="3">
    <source>
        <dbReference type="ARBA" id="ARBA00009119"/>
    </source>
</evidence>
<dbReference type="InterPro" id="IPR013010">
    <property type="entry name" value="Znf_SIAH"/>
</dbReference>
<comment type="similarity">
    <text evidence="3">Belongs to the SINA (Seven in absentia) family.</text>
</comment>
<dbReference type="InterPro" id="IPR013083">
    <property type="entry name" value="Znf_RING/FYVE/PHD"/>
</dbReference>
<dbReference type="GO" id="GO:0008270">
    <property type="term" value="F:zinc ion binding"/>
    <property type="evidence" value="ECO:0007669"/>
    <property type="project" value="UniProtKB-KW"/>
</dbReference>
<keyword evidence="7 10" id="KW-0863">Zinc-finger</keyword>
<evidence type="ECO:0000256" key="5">
    <source>
        <dbReference type="ARBA" id="ARBA00022679"/>
    </source>
</evidence>
<gene>
    <name evidence="12" type="primary">LOC123439218</name>
</gene>
<dbReference type="Gene3D" id="3.30.40.10">
    <property type="entry name" value="Zinc/RING finger domain, C3HC4 (zinc finger)"/>
    <property type="match status" value="1"/>
</dbReference>
<evidence type="ECO:0000256" key="9">
    <source>
        <dbReference type="ARBA" id="ARBA00022833"/>
    </source>
</evidence>
<dbReference type="Gramene" id="HORVU.MOREX.r2.3HG0185510.1">
    <property type="protein sequence ID" value="HORVU.MOREX.r2.3HG0185510.1"/>
    <property type="gene ID" value="HORVU.MOREX.r2.3HG0185510"/>
</dbReference>
<dbReference type="KEGG" id="hvg:123439218"/>
<dbReference type="GO" id="GO:0061630">
    <property type="term" value="F:ubiquitin protein ligase activity"/>
    <property type="evidence" value="ECO:0000318"/>
    <property type="project" value="GO_Central"/>
</dbReference>
<evidence type="ECO:0000313" key="12">
    <source>
        <dbReference type="EnsemblPlants" id="HORVU.MOREX.r3.3HG0223380.1"/>
    </source>
</evidence>
<evidence type="ECO:0000256" key="8">
    <source>
        <dbReference type="ARBA" id="ARBA00022786"/>
    </source>
</evidence>
<dbReference type="GO" id="GO:0005737">
    <property type="term" value="C:cytoplasm"/>
    <property type="evidence" value="ECO:0000318"/>
    <property type="project" value="GO_Central"/>
</dbReference>
<dbReference type="EnsemblPlants" id="HORVU.MOREX.r3.3HG0223380.1">
    <property type="protein sequence ID" value="HORVU.MOREX.r3.3HG0223380.1"/>
    <property type="gene ID" value="HORVU.MOREX.r3.3HG0223380"/>
</dbReference>
<keyword evidence="5" id="KW-0808">Transferase</keyword>
<sequence>MEAKSDIINKEGEGKQNVTMRMDVFNCSICSKPLGPPIFQCSKGNSICSACCEQLPESKRAAVHRCYIMERVVDNMFVSCKHGCGRKMTYYRQDTHERECPIGPCMCPVSGCGFVAPAVVLLDHLTTLHKLPTTQVELFMMFHLPVQAGSQVLCSRNGRLFLLEMASLGSFGHAVFLVCVRPETPRATVDAFVEFSCFEGHFHASKLKIIPDGEPRQCLCVVPAGREISVHIGISIWMEYLDNDELQEEEEKEMDELDDAFQEFDYDFDQDEEDDAVQEYGSDFDEEEDD</sequence>
<reference evidence="12" key="3">
    <citation type="submission" date="2022-01" db="UniProtKB">
        <authorList>
            <consortium name="EnsemblPlants"/>
        </authorList>
    </citation>
    <scope>IDENTIFICATION</scope>
    <source>
        <strain evidence="12">subsp. vulgare</strain>
    </source>
</reference>
<keyword evidence="8" id="KW-0833">Ubl conjugation pathway</keyword>
<evidence type="ECO:0000256" key="6">
    <source>
        <dbReference type="ARBA" id="ARBA00022723"/>
    </source>
</evidence>
<dbReference type="RefSeq" id="XP_044971893.1">
    <property type="nucleotide sequence ID" value="XM_045115958.1"/>
</dbReference>
<accession>A0A8I7B4K2</accession>
<dbReference type="SUPFAM" id="SSF49599">
    <property type="entry name" value="TRAF domain-like"/>
    <property type="match status" value="1"/>
</dbReference>
<reference evidence="13" key="1">
    <citation type="journal article" date="2012" name="Nature">
        <title>A physical, genetic and functional sequence assembly of the barley genome.</title>
        <authorList>
            <consortium name="The International Barley Genome Sequencing Consortium"/>
            <person name="Mayer K.F."/>
            <person name="Waugh R."/>
            <person name="Brown J.W."/>
            <person name="Schulman A."/>
            <person name="Langridge P."/>
            <person name="Platzer M."/>
            <person name="Fincher G.B."/>
            <person name="Muehlbauer G.J."/>
            <person name="Sato K."/>
            <person name="Close T.J."/>
            <person name="Wise R.P."/>
            <person name="Stein N."/>
        </authorList>
    </citation>
    <scope>NUCLEOTIDE SEQUENCE [LARGE SCALE GENOMIC DNA]</scope>
    <source>
        <strain evidence="13">cv. Morex</strain>
    </source>
</reference>
<dbReference type="Proteomes" id="UP000011116">
    <property type="component" value="Chromosome 3H"/>
</dbReference>
<evidence type="ECO:0000256" key="4">
    <source>
        <dbReference type="ARBA" id="ARBA00012483"/>
    </source>
</evidence>
<dbReference type="InterPro" id="IPR049548">
    <property type="entry name" value="Sina-like_RING"/>
</dbReference>
<name>A0A8I7B4K2_HORVV</name>
<evidence type="ECO:0000256" key="2">
    <source>
        <dbReference type="ARBA" id="ARBA00004906"/>
    </source>
</evidence>
<feature type="domain" description="SIAH-type" evidence="11">
    <location>
        <begin position="72"/>
        <end position="130"/>
    </location>
</feature>
<dbReference type="GeneID" id="123439218"/>
<comment type="pathway">
    <text evidence="2">Protein modification; protein ubiquitination.</text>
</comment>
<dbReference type="OrthoDB" id="620422at2759"/>
<comment type="catalytic activity">
    <reaction evidence="1">
        <text>S-ubiquitinyl-[E2 ubiquitin-conjugating enzyme]-L-cysteine + [acceptor protein]-L-lysine = [E2 ubiquitin-conjugating enzyme]-L-cysteine + N(6)-ubiquitinyl-[acceptor protein]-L-lysine.</text>
        <dbReference type="EC" id="2.3.2.27"/>
    </reaction>
</comment>
<dbReference type="PANTHER" id="PTHR10315">
    <property type="entry name" value="E3 UBIQUITIN PROTEIN LIGASE SIAH"/>
    <property type="match status" value="1"/>
</dbReference>
<evidence type="ECO:0000256" key="7">
    <source>
        <dbReference type="ARBA" id="ARBA00022771"/>
    </source>
</evidence>
<keyword evidence="9" id="KW-0862">Zinc</keyword>
<dbReference type="Gramene" id="HORVU.MOREX.r3.3HG0223380.1">
    <property type="protein sequence ID" value="HORVU.MOREX.r3.3HG0223380.1"/>
    <property type="gene ID" value="HORVU.MOREX.r3.3HG0223380"/>
</dbReference>
<dbReference type="PANTHER" id="PTHR10315:SF98">
    <property type="entry name" value="SIAH-TYPE DOMAIN-CONTAINING PROTEIN"/>
    <property type="match status" value="1"/>
</dbReference>
<organism evidence="12 13">
    <name type="scientific">Hordeum vulgare subsp. vulgare</name>
    <name type="common">Domesticated barley</name>
    <dbReference type="NCBI Taxonomy" id="112509"/>
    <lineage>
        <taxon>Eukaryota</taxon>
        <taxon>Viridiplantae</taxon>
        <taxon>Streptophyta</taxon>
        <taxon>Embryophyta</taxon>
        <taxon>Tracheophyta</taxon>
        <taxon>Spermatophyta</taxon>
        <taxon>Magnoliopsida</taxon>
        <taxon>Liliopsida</taxon>
        <taxon>Poales</taxon>
        <taxon>Poaceae</taxon>
        <taxon>BOP clade</taxon>
        <taxon>Pooideae</taxon>
        <taxon>Triticodae</taxon>
        <taxon>Triticeae</taxon>
        <taxon>Hordeinae</taxon>
        <taxon>Hordeum</taxon>
    </lineage>
</organism>
<dbReference type="InterPro" id="IPR052088">
    <property type="entry name" value="E3_ubiquitin-ligase_SINA"/>
</dbReference>
<dbReference type="PROSITE" id="PS51081">
    <property type="entry name" value="ZF_SIAH"/>
    <property type="match status" value="1"/>
</dbReference>
<keyword evidence="6" id="KW-0479">Metal-binding</keyword>